<accession>A0A162NR93</accession>
<dbReference type="EMBL" id="LFIW01000497">
    <property type="protein sequence ID" value="KZL86226.1"/>
    <property type="molecule type" value="Genomic_DNA"/>
</dbReference>
<keyword evidence="3" id="KW-1185">Reference proteome</keyword>
<comment type="caution">
    <text evidence="2">The sequence shown here is derived from an EMBL/GenBank/DDBJ whole genome shotgun (WGS) entry which is preliminary data.</text>
</comment>
<name>A0A162NR93_COLIC</name>
<feature type="region of interest" description="Disordered" evidence="1">
    <location>
        <begin position="104"/>
        <end position="132"/>
    </location>
</feature>
<evidence type="ECO:0000313" key="3">
    <source>
        <dbReference type="Proteomes" id="UP000076584"/>
    </source>
</evidence>
<sequence>MSCGHTLRSRLRDCGTGAECKGEHWQSAFINDSCAACHRPLNYSQNRAMHEAEHAVLMADYRRAATDGDDEGMRRLRRAMLEHTRSSRQRNFAVSLVREERYGSVRWPGAGGGDGGHASNGKGSGLESNGKA</sequence>
<reference evidence="2 3" key="1">
    <citation type="submission" date="2015-06" db="EMBL/GenBank/DDBJ databases">
        <title>Survival trade-offs in plant roots during colonization by closely related pathogenic and mutualistic fungi.</title>
        <authorList>
            <person name="Hacquard S."/>
            <person name="Kracher B."/>
            <person name="Hiruma K."/>
            <person name="Weinman A."/>
            <person name="Muench P."/>
            <person name="Garrido Oter R."/>
            <person name="Ver Loren van Themaat E."/>
            <person name="Dallerey J.-F."/>
            <person name="Damm U."/>
            <person name="Henrissat B."/>
            <person name="Lespinet O."/>
            <person name="Thon M."/>
            <person name="Kemen E."/>
            <person name="McHardy A.C."/>
            <person name="Schulze-Lefert P."/>
            <person name="O'Connell R.J."/>
        </authorList>
    </citation>
    <scope>NUCLEOTIDE SEQUENCE [LARGE SCALE GENOMIC DNA]</scope>
    <source>
        <strain evidence="2 3">MAFF 238704</strain>
    </source>
</reference>
<gene>
    <name evidence="2" type="ORF">CI238_03713</name>
</gene>
<protein>
    <submittedName>
        <fullName evidence="2">Uncharacterized protein</fullName>
    </submittedName>
</protein>
<dbReference type="Proteomes" id="UP000076584">
    <property type="component" value="Unassembled WGS sequence"/>
</dbReference>
<dbReference type="OrthoDB" id="4829187at2759"/>
<proteinExistence type="predicted"/>
<evidence type="ECO:0000256" key="1">
    <source>
        <dbReference type="SAM" id="MobiDB-lite"/>
    </source>
</evidence>
<organism evidence="2 3">
    <name type="scientific">Colletotrichum incanum</name>
    <name type="common">Soybean anthracnose fungus</name>
    <dbReference type="NCBI Taxonomy" id="1573173"/>
    <lineage>
        <taxon>Eukaryota</taxon>
        <taxon>Fungi</taxon>
        <taxon>Dikarya</taxon>
        <taxon>Ascomycota</taxon>
        <taxon>Pezizomycotina</taxon>
        <taxon>Sordariomycetes</taxon>
        <taxon>Hypocreomycetidae</taxon>
        <taxon>Glomerellales</taxon>
        <taxon>Glomerellaceae</taxon>
        <taxon>Colletotrichum</taxon>
        <taxon>Colletotrichum spaethianum species complex</taxon>
    </lineage>
</organism>
<evidence type="ECO:0000313" key="2">
    <source>
        <dbReference type="EMBL" id="KZL86226.1"/>
    </source>
</evidence>
<feature type="compositionally biased region" description="Gly residues" evidence="1">
    <location>
        <begin position="109"/>
        <end position="124"/>
    </location>
</feature>
<dbReference type="AlphaFoldDB" id="A0A162NR93"/>